<evidence type="ECO:0000256" key="4">
    <source>
        <dbReference type="PROSITE-ProRule" id="PRU00335"/>
    </source>
</evidence>
<keyword evidence="1" id="KW-0805">Transcription regulation</keyword>
<gene>
    <name evidence="6" type="ORF">FLK61_25425</name>
</gene>
<protein>
    <submittedName>
        <fullName evidence="6">TetR/AcrR family transcriptional regulator</fullName>
    </submittedName>
</protein>
<dbReference type="InterPro" id="IPR009057">
    <property type="entry name" value="Homeodomain-like_sf"/>
</dbReference>
<dbReference type="PRINTS" id="PR00455">
    <property type="entry name" value="HTHTETR"/>
</dbReference>
<dbReference type="RefSeq" id="WP_176008160.1">
    <property type="nucleotide sequence ID" value="NZ_CP041372.2"/>
</dbReference>
<sequence>MARHKTIDQLQIFTATEELILESGYAGFHFKSLSEKLGVARSTIYNYYTNKEELVTDFMLHMLQQVVTKMDTVHEHEEPIRAMMGLWAKYANMHQMLQIMPYIDRKASPKVEQNAKRMFIMLEELRNKIEGVVKEEQRKGNIRQDVQLGTLVSIIMSTVQVPVANRSEDEWTNDVFNVLMQGLKA</sequence>
<proteinExistence type="predicted"/>
<dbReference type="Pfam" id="PF00440">
    <property type="entry name" value="TetR_N"/>
    <property type="match status" value="1"/>
</dbReference>
<keyword evidence="2 4" id="KW-0238">DNA-binding</keyword>
<dbReference type="PANTHER" id="PTHR47506">
    <property type="entry name" value="TRANSCRIPTIONAL REGULATORY PROTEIN"/>
    <property type="match status" value="1"/>
</dbReference>
<evidence type="ECO:0000256" key="3">
    <source>
        <dbReference type="ARBA" id="ARBA00023163"/>
    </source>
</evidence>
<dbReference type="InterPro" id="IPR049445">
    <property type="entry name" value="TetR_SbtR-like_C"/>
</dbReference>
<dbReference type="PROSITE" id="PS50977">
    <property type="entry name" value="HTH_TETR_2"/>
    <property type="match status" value="1"/>
</dbReference>
<feature type="DNA-binding region" description="H-T-H motif" evidence="4">
    <location>
        <begin position="29"/>
        <end position="48"/>
    </location>
</feature>
<name>A0A859FD22_9BACI</name>
<dbReference type="Pfam" id="PF21597">
    <property type="entry name" value="TetR_C_43"/>
    <property type="match status" value="1"/>
</dbReference>
<keyword evidence="7" id="KW-1185">Reference proteome</keyword>
<reference evidence="7" key="1">
    <citation type="submission" date="2019-07" db="EMBL/GenBank/DDBJ databases">
        <title>Bacillus alkalisoli sp. nov. isolated from saline soil.</title>
        <authorList>
            <person name="Sun J.-Q."/>
            <person name="Xu L."/>
        </authorList>
    </citation>
    <scope>NUCLEOTIDE SEQUENCE [LARGE SCALE GENOMIC DNA]</scope>
    <source>
        <strain evidence="7">M4U3P1</strain>
    </source>
</reference>
<dbReference type="Proteomes" id="UP000318138">
    <property type="component" value="Chromosome"/>
</dbReference>
<dbReference type="AlphaFoldDB" id="A0A859FD22"/>
<evidence type="ECO:0000313" key="7">
    <source>
        <dbReference type="Proteomes" id="UP000318138"/>
    </source>
</evidence>
<feature type="domain" description="HTH tetR-type" evidence="5">
    <location>
        <begin position="6"/>
        <end position="66"/>
    </location>
</feature>
<evidence type="ECO:0000256" key="2">
    <source>
        <dbReference type="ARBA" id="ARBA00023125"/>
    </source>
</evidence>
<organism evidence="6 7">
    <name type="scientific">Paenalkalicoccus suaedae</name>
    <dbReference type="NCBI Taxonomy" id="2592382"/>
    <lineage>
        <taxon>Bacteria</taxon>
        <taxon>Bacillati</taxon>
        <taxon>Bacillota</taxon>
        <taxon>Bacilli</taxon>
        <taxon>Bacillales</taxon>
        <taxon>Bacillaceae</taxon>
        <taxon>Paenalkalicoccus</taxon>
    </lineage>
</organism>
<keyword evidence="3" id="KW-0804">Transcription</keyword>
<dbReference type="PANTHER" id="PTHR47506:SF1">
    <property type="entry name" value="HTH-TYPE TRANSCRIPTIONAL REGULATOR YJDC"/>
    <property type="match status" value="1"/>
</dbReference>
<dbReference type="InterPro" id="IPR001647">
    <property type="entry name" value="HTH_TetR"/>
</dbReference>
<dbReference type="SUPFAM" id="SSF46689">
    <property type="entry name" value="Homeodomain-like"/>
    <property type="match status" value="1"/>
</dbReference>
<accession>A0A859FD22</accession>
<dbReference type="EMBL" id="CP041372">
    <property type="protein sequence ID" value="QKS70116.1"/>
    <property type="molecule type" value="Genomic_DNA"/>
</dbReference>
<dbReference type="KEGG" id="psua:FLK61_25425"/>
<evidence type="ECO:0000256" key="1">
    <source>
        <dbReference type="ARBA" id="ARBA00023015"/>
    </source>
</evidence>
<dbReference type="GO" id="GO:0003677">
    <property type="term" value="F:DNA binding"/>
    <property type="evidence" value="ECO:0007669"/>
    <property type="project" value="UniProtKB-UniRule"/>
</dbReference>
<evidence type="ECO:0000313" key="6">
    <source>
        <dbReference type="EMBL" id="QKS70116.1"/>
    </source>
</evidence>
<dbReference type="Gene3D" id="1.10.357.10">
    <property type="entry name" value="Tetracycline Repressor, domain 2"/>
    <property type="match status" value="1"/>
</dbReference>
<evidence type="ECO:0000259" key="5">
    <source>
        <dbReference type="PROSITE" id="PS50977"/>
    </source>
</evidence>